<dbReference type="Gene3D" id="3.10.310.30">
    <property type="match status" value="1"/>
</dbReference>
<dbReference type="InterPro" id="IPR001667">
    <property type="entry name" value="DDH_dom"/>
</dbReference>
<dbReference type="InterPro" id="IPR041122">
    <property type="entry name" value="RecJ_OB"/>
</dbReference>
<dbReference type="NCBIfam" id="TIGR00644">
    <property type="entry name" value="recJ"/>
    <property type="match status" value="1"/>
</dbReference>
<evidence type="ECO:0000259" key="6">
    <source>
        <dbReference type="Pfam" id="PF01368"/>
    </source>
</evidence>
<protein>
    <recommendedName>
        <fullName evidence="2">Single-stranded-DNA-specific exonuclease RecJ</fullName>
    </recommendedName>
</protein>
<dbReference type="SUPFAM" id="SSF64182">
    <property type="entry name" value="DHH phosphoesterases"/>
    <property type="match status" value="1"/>
</dbReference>
<feature type="domain" description="RecJ OB" evidence="9">
    <location>
        <begin position="452"/>
        <end position="554"/>
    </location>
</feature>
<dbReference type="InterPro" id="IPR003156">
    <property type="entry name" value="DHHA1_dom"/>
</dbReference>
<dbReference type="Pfam" id="PF01368">
    <property type="entry name" value="DHH"/>
    <property type="match status" value="1"/>
</dbReference>
<dbReference type="KEGG" id="lti:JW886_03695"/>
<organism evidence="10 11">
    <name type="scientific">Lactococcus taiwanensis</name>
    <dbReference type="NCBI Taxonomy" id="1151742"/>
    <lineage>
        <taxon>Bacteria</taxon>
        <taxon>Bacillati</taxon>
        <taxon>Bacillota</taxon>
        <taxon>Bacilli</taxon>
        <taxon>Lactobacillales</taxon>
        <taxon>Streptococcaceae</taxon>
        <taxon>Lactococcus</taxon>
    </lineage>
</organism>
<reference evidence="10 11" key="1">
    <citation type="submission" date="2021-02" db="EMBL/GenBank/DDBJ databases">
        <title>Complete genome sequence of Lactococcus lactis strain K_LL004.</title>
        <authorList>
            <person name="Kim H.B."/>
        </authorList>
    </citation>
    <scope>NUCLEOTIDE SEQUENCE [LARGE SCALE GENOMIC DNA]</scope>
    <source>
        <strain evidence="10 11">K_LL004</strain>
    </source>
</reference>
<evidence type="ECO:0000256" key="1">
    <source>
        <dbReference type="ARBA" id="ARBA00005915"/>
    </source>
</evidence>
<dbReference type="PANTHER" id="PTHR30255">
    <property type="entry name" value="SINGLE-STRANDED-DNA-SPECIFIC EXONUCLEASE RECJ"/>
    <property type="match status" value="1"/>
</dbReference>
<feature type="domain" description="Single-stranded-DNA-specific exonuclease RecJ C-terminal" evidence="8">
    <location>
        <begin position="586"/>
        <end position="736"/>
    </location>
</feature>
<evidence type="ECO:0000259" key="9">
    <source>
        <dbReference type="Pfam" id="PF17768"/>
    </source>
</evidence>
<accession>A0AA45KIW4</accession>
<feature type="domain" description="DDH" evidence="6">
    <location>
        <begin position="83"/>
        <end position="228"/>
    </location>
</feature>
<sequence length="742" mass="83838">MIQTKYEWMLSEGTLPDEFLKLIKKEKLDTLTGKILYDRGIRDAEKIEHFLRPNLEDLYDPFLLHDMEKAITRILKAIETNQKILVYGDYDADGMTAASVMKTALDELGAEVEVYLPNRFTDGYGPNLEVYQYFINNEAIDLIITVDNGVAGNEAIAWAQNQGVDVIITDHHAMPDQLPEAYAIVHPEHPESAYPFKFLAGVGVAFKVACALLEYVPREMLDLVAIGTIADMVSLTDENRILVAHGLKILAQTERAGLQELMQYAGVDFDKVTEETVGFQIAPRLNALGRLDDPNPAIELLTGWDEDEAHEIAKMIDQKNSERKEIVEEIYQQAVTMLTGDPVEVLYHEDWHKGVLGIVAGRLLEQTHKPVVMLAKEGEILKGSARSIEAFNIFDALNSHRELFIAFGGHKQAAGMTLTLDHVTALKQAMLDYIEHENLDMSLKSSLELSGRCDLETLSVEQIRSLQKLAPYGMDHPKPYFLVENYKVVQSRSMGKDNSHLKLRLTQGKQQVEAVYFNHGAEALEFEQVDTKLAVNLSTNSWNGNTTVQLMVQDAKAVGIELIDARSQGINFPEKAGVFVQNELKHDIMEDVLVVLEAPTNLAGFSSLKQALQAKVAQNLKMIYFKNQIEDTYYLTGGGNREQFAKLYKAIYQFPEFDVRYKLKSLADYLNIPHLLLIKMIKIFEELDFVTIENGLMSVNKTAEKREISESKIYQELQEIVKMQELFALAPVKEIYQKLIEK</sequence>
<dbReference type="Pfam" id="PF17768">
    <property type="entry name" value="RecJ_OB"/>
    <property type="match status" value="1"/>
</dbReference>
<evidence type="ECO:0000256" key="4">
    <source>
        <dbReference type="ARBA" id="ARBA00022801"/>
    </source>
</evidence>
<dbReference type="InterPro" id="IPR038763">
    <property type="entry name" value="DHH_sf"/>
</dbReference>
<dbReference type="RefSeq" id="WP_205872337.1">
    <property type="nucleotide sequence ID" value="NZ_CP070872.1"/>
</dbReference>
<keyword evidence="3" id="KW-0540">Nuclease</keyword>
<proteinExistence type="inferred from homology"/>
<dbReference type="GO" id="GO:0006310">
    <property type="term" value="P:DNA recombination"/>
    <property type="evidence" value="ECO:0007669"/>
    <property type="project" value="InterPro"/>
</dbReference>
<evidence type="ECO:0000256" key="5">
    <source>
        <dbReference type="ARBA" id="ARBA00022839"/>
    </source>
</evidence>
<dbReference type="EMBL" id="CP070872">
    <property type="protein sequence ID" value="QSE77358.1"/>
    <property type="molecule type" value="Genomic_DNA"/>
</dbReference>
<dbReference type="Pfam" id="PF02272">
    <property type="entry name" value="DHHA1"/>
    <property type="match status" value="1"/>
</dbReference>
<dbReference type="AlphaFoldDB" id="A0AA45KIW4"/>
<evidence type="ECO:0000259" key="7">
    <source>
        <dbReference type="Pfam" id="PF02272"/>
    </source>
</evidence>
<dbReference type="InterPro" id="IPR018779">
    <property type="entry name" value="RecJ_C"/>
</dbReference>
<dbReference type="GO" id="GO:0008409">
    <property type="term" value="F:5'-3' exonuclease activity"/>
    <property type="evidence" value="ECO:0007669"/>
    <property type="project" value="InterPro"/>
</dbReference>
<evidence type="ECO:0000259" key="8">
    <source>
        <dbReference type="Pfam" id="PF10141"/>
    </source>
</evidence>
<keyword evidence="5 10" id="KW-0269">Exonuclease</keyword>
<dbReference type="Pfam" id="PF10141">
    <property type="entry name" value="ssDNA-exonuc_C"/>
    <property type="match status" value="1"/>
</dbReference>
<dbReference type="Gene3D" id="3.90.1640.30">
    <property type="match status" value="1"/>
</dbReference>
<dbReference type="GO" id="GO:0003676">
    <property type="term" value="F:nucleic acid binding"/>
    <property type="evidence" value="ECO:0007669"/>
    <property type="project" value="InterPro"/>
</dbReference>
<feature type="domain" description="DHHA1" evidence="7">
    <location>
        <begin position="343"/>
        <end position="435"/>
    </location>
</feature>
<dbReference type="GO" id="GO:0006281">
    <property type="term" value="P:DNA repair"/>
    <property type="evidence" value="ECO:0007669"/>
    <property type="project" value="InterPro"/>
</dbReference>
<evidence type="ECO:0000256" key="2">
    <source>
        <dbReference type="ARBA" id="ARBA00019841"/>
    </source>
</evidence>
<keyword evidence="4" id="KW-0378">Hydrolase</keyword>
<dbReference type="Proteomes" id="UP000663608">
    <property type="component" value="Chromosome"/>
</dbReference>
<keyword evidence="11" id="KW-1185">Reference proteome</keyword>
<dbReference type="InterPro" id="IPR051673">
    <property type="entry name" value="SSDNA_exonuclease_RecJ"/>
</dbReference>
<comment type="similarity">
    <text evidence="1">Belongs to the RecJ family.</text>
</comment>
<evidence type="ECO:0000313" key="10">
    <source>
        <dbReference type="EMBL" id="QSE77358.1"/>
    </source>
</evidence>
<evidence type="ECO:0000256" key="3">
    <source>
        <dbReference type="ARBA" id="ARBA00022722"/>
    </source>
</evidence>
<dbReference type="InterPro" id="IPR004610">
    <property type="entry name" value="RecJ"/>
</dbReference>
<evidence type="ECO:0000313" key="11">
    <source>
        <dbReference type="Proteomes" id="UP000663608"/>
    </source>
</evidence>
<name>A0AA45KIW4_9LACT</name>
<dbReference type="PANTHER" id="PTHR30255:SF2">
    <property type="entry name" value="SINGLE-STRANDED-DNA-SPECIFIC EXONUCLEASE RECJ"/>
    <property type="match status" value="1"/>
</dbReference>
<gene>
    <name evidence="10" type="primary">recJ</name>
    <name evidence="10" type="ORF">JW886_03695</name>
</gene>